<gene>
    <name evidence="1" type="ORF">GB864_15080</name>
</gene>
<evidence type="ECO:0000313" key="1">
    <source>
        <dbReference type="EMBL" id="MWB99869.1"/>
    </source>
</evidence>
<comment type="caution">
    <text evidence="1">The sequence shown here is derived from an EMBL/GenBank/DDBJ whole genome shotgun (WGS) entry which is preliminary data.</text>
</comment>
<proteinExistence type="predicted"/>
<sequence>MAQLTPPPTAVPDASDIRVLTPGVPAPLAAAATAVVLAAVTERPARPAGATRPSAWSRSARVLRTPAVDRGGWGGFNR</sequence>
<dbReference type="EMBL" id="WSTA01000084">
    <property type="protein sequence ID" value="MWB99869.1"/>
    <property type="molecule type" value="Genomic_DNA"/>
</dbReference>
<keyword evidence="2" id="KW-1185">Reference proteome</keyword>
<dbReference type="AlphaFoldDB" id="A0A6I4P5W5"/>
<evidence type="ECO:0000313" key="2">
    <source>
        <dbReference type="Proteomes" id="UP000438182"/>
    </source>
</evidence>
<dbReference type="Proteomes" id="UP000438182">
    <property type="component" value="Unassembled WGS sequence"/>
</dbReference>
<protein>
    <recommendedName>
        <fullName evidence="3">Acyl-CoA carboxylase subunit epsilon</fullName>
    </recommendedName>
</protein>
<dbReference type="RefSeq" id="WP_160426525.1">
    <property type="nucleotide sequence ID" value="NZ_WSTA01000084.1"/>
</dbReference>
<accession>A0A6I4P5W5</accession>
<organism evidence="1 2">
    <name type="scientific">Agromyces seonyuensis</name>
    <dbReference type="NCBI Taxonomy" id="2662446"/>
    <lineage>
        <taxon>Bacteria</taxon>
        <taxon>Bacillati</taxon>
        <taxon>Actinomycetota</taxon>
        <taxon>Actinomycetes</taxon>
        <taxon>Micrococcales</taxon>
        <taxon>Microbacteriaceae</taxon>
        <taxon>Agromyces</taxon>
    </lineage>
</organism>
<reference evidence="1 2" key="1">
    <citation type="submission" date="2019-12" db="EMBL/GenBank/DDBJ databases">
        <authorList>
            <person name="Kim Y.S."/>
        </authorList>
    </citation>
    <scope>NUCLEOTIDE SEQUENCE [LARGE SCALE GENOMIC DNA]</scope>
    <source>
        <strain evidence="1 2">MMS17-SY077</strain>
    </source>
</reference>
<evidence type="ECO:0008006" key="3">
    <source>
        <dbReference type="Google" id="ProtNLM"/>
    </source>
</evidence>
<name>A0A6I4P5W5_9MICO</name>